<name>A0A7R9CAV4_TIMCR</name>
<proteinExistence type="predicted"/>
<evidence type="ECO:0000313" key="1">
    <source>
        <dbReference type="EMBL" id="CAD7392262.1"/>
    </source>
</evidence>
<sequence>MSEKIPLELVEYLHRTCVFRSAKTQDVQNLVSGVDKGPQFLRHYIRDINEYLNILYLYHHRVGTPMRVTLDTYLNPGLGWESEEGNATIKFEVDQRALDALLNGFSGKLGRLTRLSKPKPFPAIESTVDIVEVDHRPVEDTN</sequence>
<organism evidence="1">
    <name type="scientific">Timema cristinae</name>
    <name type="common">Walking stick</name>
    <dbReference type="NCBI Taxonomy" id="61476"/>
    <lineage>
        <taxon>Eukaryota</taxon>
        <taxon>Metazoa</taxon>
        <taxon>Ecdysozoa</taxon>
        <taxon>Arthropoda</taxon>
        <taxon>Hexapoda</taxon>
        <taxon>Insecta</taxon>
        <taxon>Pterygota</taxon>
        <taxon>Neoptera</taxon>
        <taxon>Polyneoptera</taxon>
        <taxon>Phasmatodea</taxon>
        <taxon>Timematodea</taxon>
        <taxon>Timematoidea</taxon>
        <taxon>Timematidae</taxon>
        <taxon>Timema</taxon>
    </lineage>
</organism>
<protein>
    <submittedName>
        <fullName evidence="1">Uncharacterized protein</fullName>
    </submittedName>
</protein>
<dbReference type="AlphaFoldDB" id="A0A7R9CAV4"/>
<reference evidence="1" key="1">
    <citation type="submission" date="2020-11" db="EMBL/GenBank/DDBJ databases">
        <authorList>
            <person name="Tran Van P."/>
        </authorList>
    </citation>
    <scope>NUCLEOTIDE SEQUENCE</scope>
</reference>
<accession>A0A7R9CAV4</accession>
<dbReference type="EMBL" id="OC316515">
    <property type="protein sequence ID" value="CAD7392262.1"/>
    <property type="molecule type" value="Genomic_DNA"/>
</dbReference>
<gene>
    <name evidence="1" type="ORF">TCEB3V08_LOCUS296</name>
</gene>